<sequence length="116" mass="13726">MLIIYYFPGLYGTLFRRNKEAAFSNYRLWESSGFVIAYAYSTHLCAKMKLYVMLTVLLTGVFMYIIVEILHMRKVRRQKEKERRAAEAEAKNRPPEPEETDDEKDDIDDEIIVTHL</sequence>
<keyword evidence="3" id="KW-1133">Transmembrane helix</keyword>
<comment type="similarity">
    <text evidence="1">Belongs to the unc-93 family.</text>
</comment>
<dbReference type="InterPro" id="IPR051951">
    <property type="entry name" value="UNC-93_regulatory"/>
</dbReference>
<dbReference type="AlphaFoldDB" id="A0A8K0CN67"/>
<reference evidence="4" key="1">
    <citation type="submission" date="2019-08" db="EMBL/GenBank/DDBJ databases">
        <title>The genome of the North American firefly Photinus pyralis.</title>
        <authorList>
            <consortium name="Photinus pyralis genome working group"/>
            <person name="Fallon T.R."/>
            <person name="Sander Lower S.E."/>
            <person name="Weng J.-K."/>
        </authorList>
    </citation>
    <scope>NUCLEOTIDE SEQUENCE</scope>
    <source>
        <strain evidence="4">TRF0915ILg1</strain>
        <tissue evidence="4">Whole body</tissue>
    </source>
</reference>
<dbReference type="GO" id="GO:0015459">
    <property type="term" value="F:potassium channel regulator activity"/>
    <property type="evidence" value="ECO:0007669"/>
    <property type="project" value="TreeGrafter"/>
</dbReference>
<dbReference type="Proteomes" id="UP000801492">
    <property type="component" value="Unassembled WGS sequence"/>
</dbReference>
<dbReference type="GO" id="GO:0055120">
    <property type="term" value="C:striated muscle dense body"/>
    <property type="evidence" value="ECO:0007669"/>
    <property type="project" value="TreeGrafter"/>
</dbReference>
<evidence type="ECO:0000313" key="4">
    <source>
        <dbReference type="EMBL" id="KAF2888041.1"/>
    </source>
</evidence>
<keyword evidence="3" id="KW-0812">Transmembrane</keyword>
<dbReference type="PANTHER" id="PTHR19444:SF13">
    <property type="entry name" value="PROTEIN UNC-93 HOMOLOG A"/>
    <property type="match status" value="1"/>
</dbReference>
<feature type="region of interest" description="Disordered" evidence="2">
    <location>
        <begin position="81"/>
        <end position="108"/>
    </location>
</feature>
<name>A0A8K0CN67_IGNLU</name>
<evidence type="ECO:0000256" key="2">
    <source>
        <dbReference type="SAM" id="MobiDB-lite"/>
    </source>
</evidence>
<evidence type="ECO:0000256" key="3">
    <source>
        <dbReference type="SAM" id="Phobius"/>
    </source>
</evidence>
<dbReference type="OrthoDB" id="78663at2759"/>
<protein>
    <submittedName>
        <fullName evidence="4">Uncharacterized protein</fullName>
    </submittedName>
</protein>
<organism evidence="4 5">
    <name type="scientific">Ignelater luminosus</name>
    <name type="common">Cucubano</name>
    <name type="synonym">Pyrophorus luminosus</name>
    <dbReference type="NCBI Taxonomy" id="2038154"/>
    <lineage>
        <taxon>Eukaryota</taxon>
        <taxon>Metazoa</taxon>
        <taxon>Ecdysozoa</taxon>
        <taxon>Arthropoda</taxon>
        <taxon>Hexapoda</taxon>
        <taxon>Insecta</taxon>
        <taxon>Pterygota</taxon>
        <taxon>Neoptera</taxon>
        <taxon>Endopterygota</taxon>
        <taxon>Coleoptera</taxon>
        <taxon>Polyphaga</taxon>
        <taxon>Elateriformia</taxon>
        <taxon>Elateroidea</taxon>
        <taxon>Elateridae</taxon>
        <taxon>Agrypninae</taxon>
        <taxon>Pyrophorini</taxon>
        <taxon>Ignelater</taxon>
    </lineage>
</organism>
<feature type="compositionally biased region" description="Basic and acidic residues" evidence="2">
    <location>
        <begin position="81"/>
        <end position="96"/>
    </location>
</feature>
<evidence type="ECO:0000313" key="5">
    <source>
        <dbReference type="Proteomes" id="UP000801492"/>
    </source>
</evidence>
<dbReference type="GO" id="GO:0006937">
    <property type="term" value="P:regulation of muscle contraction"/>
    <property type="evidence" value="ECO:0007669"/>
    <property type="project" value="TreeGrafter"/>
</dbReference>
<evidence type="ECO:0000256" key="1">
    <source>
        <dbReference type="ARBA" id="ARBA00009172"/>
    </source>
</evidence>
<dbReference type="GO" id="GO:0043266">
    <property type="term" value="P:regulation of potassium ion transport"/>
    <property type="evidence" value="ECO:0007669"/>
    <property type="project" value="TreeGrafter"/>
</dbReference>
<comment type="caution">
    <text evidence="4">The sequence shown here is derived from an EMBL/GenBank/DDBJ whole genome shotgun (WGS) entry which is preliminary data.</text>
</comment>
<feature type="transmembrane region" description="Helical" evidence="3">
    <location>
        <begin position="50"/>
        <end position="71"/>
    </location>
</feature>
<dbReference type="EMBL" id="VTPC01080302">
    <property type="protein sequence ID" value="KAF2888041.1"/>
    <property type="molecule type" value="Genomic_DNA"/>
</dbReference>
<dbReference type="PANTHER" id="PTHR19444">
    <property type="entry name" value="UNC-93 RELATED"/>
    <property type="match status" value="1"/>
</dbReference>
<gene>
    <name evidence="4" type="ORF">ILUMI_18132</name>
</gene>
<accession>A0A8K0CN67</accession>
<keyword evidence="3" id="KW-0472">Membrane</keyword>
<dbReference type="GO" id="GO:0005886">
    <property type="term" value="C:plasma membrane"/>
    <property type="evidence" value="ECO:0007669"/>
    <property type="project" value="TreeGrafter"/>
</dbReference>
<feature type="compositionally biased region" description="Acidic residues" evidence="2">
    <location>
        <begin position="97"/>
        <end position="108"/>
    </location>
</feature>
<keyword evidence="5" id="KW-1185">Reference proteome</keyword>
<proteinExistence type="inferred from homology"/>